<dbReference type="EMBL" id="JAHCQH010000018">
    <property type="protein sequence ID" value="MBS9478339.1"/>
    <property type="molecule type" value="Genomic_DNA"/>
</dbReference>
<dbReference type="SUPFAM" id="SSF53335">
    <property type="entry name" value="S-adenosyl-L-methionine-dependent methyltransferases"/>
    <property type="match status" value="1"/>
</dbReference>
<evidence type="ECO:0000313" key="2">
    <source>
        <dbReference type="EMBL" id="MBS9478339.1"/>
    </source>
</evidence>
<dbReference type="InterPro" id="IPR013216">
    <property type="entry name" value="Methyltransf_11"/>
</dbReference>
<dbReference type="InterPro" id="IPR050508">
    <property type="entry name" value="Methyltransf_Superfamily"/>
</dbReference>
<dbReference type="InterPro" id="IPR029063">
    <property type="entry name" value="SAM-dependent_MTases_sf"/>
</dbReference>
<dbReference type="GO" id="GO:0032259">
    <property type="term" value="P:methylation"/>
    <property type="evidence" value="ECO:0007669"/>
    <property type="project" value="UniProtKB-KW"/>
</dbReference>
<dbReference type="PANTHER" id="PTHR42912">
    <property type="entry name" value="METHYLTRANSFERASE"/>
    <property type="match status" value="1"/>
</dbReference>
<dbReference type="RefSeq" id="WP_213756245.1">
    <property type="nucleotide sequence ID" value="NZ_JAHCQH010000018.1"/>
</dbReference>
<sequence length="235" mass="26024">MDPEQAQTARAFDSYKDTYSTAVDDAVSFTGLKSDFFTRVKADYIVDICKSHFKSINQISALDVGCGVGNYHPILAPQMASLTGVDVSGECVNTARKRNQGISYDAYDGETLPYDNDTFDLVFTICVIHHVPVGQWDRFASEMYRVLRPGGLALIFEHNPRNPLTMRAVNSCPFDEDAVLLGNSTATSLLVKAGFSQTESRFILSIPPLTNWLRQLDKLFGKIPFGAQYYVAAVK</sequence>
<dbReference type="Proteomes" id="UP001166585">
    <property type="component" value="Unassembled WGS sequence"/>
</dbReference>
<accession>A0ABS5R9J1</accession>
<evidence type="ECO:0000313" key="3">
    <source>
        <dbReference type="Proteomes" id="UP001166585"/>
    </source>
</evidence>
<feature type="domain" description="Methyltransferase type 11" evidence="1">
    <location>
        <begin position="62"/>
        <end position="155"/>
    </location>
</feature>
<dbReference type="GO" id="GO:0008168">
    <property type="term" value="F:methyltransferase activity"/>
    <property type="evidence" value="ECO:0007669"/>
    <property type="project" value="UniProtKB-KW"/>
</dbReference>
<dbReference type="Gene3D" id="3.40.50.150">
    <property type="entry name" value="Vaccinia Virus protein VP39"/>
    <property type="match status" value="1"/>
</dbReference>
<gene>
    <name evidence="2" type="ORF">KIP89_14585</name>
</gene>
<keyword evidence="2" id="KW-0489">Methyltransferase</keyword>
<keyword evidence="3" id="KW-1185">Reference proteome</keyword>
<proteinExistence type="predicted"/>
<dbReference type="CDD" id="cd02440">
    <property type="entry name" value="AdoMet_MTases"/>
    <property type="match status" value="1"/>
</dbReference>
<protein>
    <submittedName>
        <fullName evidence="2">Class I SAM-dependent methyltransferase</fullName>
    </submittedName>
</protein>
<keyword evidence="2" id="KW-0808">Transferase</keyword>
<comment type="caution">
    <text evidence="2">The sequence shown here is derived from an EMBL/GenBank/DDBJ whole genome shotgun (WGS) entry which is preliminary data.</text>
</comment>
<evidence type="ECO:0000259" key="1">
    <source>
        <dbReference type="Pfam" id="PF08241"/>
    </source>
</evidence>
<dbReference type="Pfam" id="PF08241">
    <property type="entry name" value="Methyltransf_11"/>
    <property type="match status" value="1"/>
</dbReference>
<organism evidence="2 3">
    <name type="scientific">Ancylobacter radicis</name>
    <dbReference type="NCBI Taxonomy" id="2836179"/>
    <lineage>
        <taxon>Bacteria</taxon>
        <taxon>Pseudomonadati</taxon>
        <taxon>Pseudomonadota</taxon>
        <taxon>Alphaproteobacteria</taxon>
        <taxon>Hyphomicrobiales</taxon>
        <taxon>Xanthobacteraceae</taxon>
        <taxon>Ancylobacter</taxon>
    </lineage>
</organism>
<reference evidence="2" key="1">
    <citation type="submission" date="2021-05" db="EMBL/GenBank/DDBJ databases">
        <authorList>
            <person name="Sun Q."/>
            <person name="Inoue M."/>
        </authorList>
    </citation>
    <scope>NUCLEOTIDE SEQUENCE</scope>
    <source>
        <strain evidence="2">VKM B-3255</strain>
    </source>
</reference>
<dbReference type="PANTHER" id="PTHR42912:SF80">
    <property type="entry name" value="METHYLTRANSFERASE DOMAIN-CONTAINING PROTEIN"/>
    <property type="match status" value="1"/>
</dbReference>
<name>A0ABS5R9J1_9HYPH</name>